<dbReference type="Proteomes" id="UP000187203">
    <property type="component" value="Unassembled WGS sequence"/>
</dbReference>
<dbReference type="AlphaFoldDB" id="A0A1R3KGM3"/>
<dbReference type="InterPro" id="IPR042086">
    <property type="entry name" value="MeTrfase_capping"/>
</dbReference>
<evidence type="ECO:0000313" key="6">
    <source>
        <dbReference type="Proteomes" id="UP000187203"/>
    </source>
</evidence>
<accession>A0A1R3KGM3</accession>
<gene>
    <name evidence="5" type="ORF">COLO4_08258</name>
</gene>
<organism evidence="5 6">
    <name type="scientific">Corchorus olitorius</name>
    <dbReference type="NCBI Taxonomy" id="93759"/>
    <lineage>
        <taxon>Eukaryota</taxon>
        <taxon>Viridiplantae</taxon>
        <taxon>Streptophyta</taxon>
        <taxon>Embryophyta</taxon>
        <taxon>Tracheophyta</taxon>
        <taxon>Spermatophyta</taxon>
        <taxon>Magnoliopsida</taxon>
        <taxon>eudicotyledons</taxon>
        <taxon>Gunneridae</taxon>
        <taxon>Pentapetalae</taxon>
        <taxon>rosids</taxon>
        <taxon>malvids</taxon>
        <taxon>Malvales</taxon>
        <taxon>Malvaceae</taxon>
        <taxon>Grewioideae</taxon>
        <taxon>Apeibeae</taxon>
        <taxon>Corchorus</taxon>
    </lineage>
</organism>
<keyword evidence="4" id="KW-0460">Magnesium</keyword>
<dbReference type="GO" id="GO:0008168">
    <property type="term" value="F:methyltransferase activity"/>
    <property type="evidence" value="ECO:0007669"/>
    <property type="project" value="UniProtKB-KW"/>
</dbReference>
<name>A0A1R3KGM3_9ROSI</name>
<comment type="caution">
    <text evidence="5">The sequence shown here is derived from an EMBL/GenBank/DDBJ whole genome shotgun (WGS) entry which is preliminary data.</text>
</comment>
<dbReference type="SUPFAM" id="SSF53335">
    <property type="entry name" value="S-adenosyl-L-methionine-dependent methyltransferases"/>
    <property type="match status" value="1"/>
</dbReference>
<keyword evidence="2" id="KW-0808">Transferase</keyword>
<dbReference type="PANTHER" id="PTHR31009">
    <property type="entry name" value="S-ADENOSYL-L-METHIONINE:CARBOXYL METHYLTRANSFERASE FAMILY PROTEIN"/>
    <property type="match status" value="1"/>
</dbReference>
<dbReference type="InterPro" id="IPR005299">
    <property type="entry name" value="MeTrfase_7"/>
</dbReference>
<dbReference type="Gene3D" id="1.10.1200.270">
    <property type="entry name" value="Methyltransferase, alpha-helical capping domain"/>
    <property type="match status" value="1"/>
</dbReference>
<dbReference type="EMBL" id="AWUE01013685">
    <property type="protein sequence ID" value="OMP06220.1"/>
    <property type="molecule type" value="Genomic_DNA"/>
</dbReference>
<evidence type="ECO:0000256" key="2">
    <source>
        <dbReference type="ARBA" id="ARBA00022679"/>
    </source>
</evidence>
<keyword evidence="3" id="KW-0479">Metal-binding</keyword>
<dbReference type="InterPro" id="IPR029063">
    <property type="entry name" value="SAM-dependent_MTases_sf"/>
</dbReference>
<evidence type="ECO:0000313" key="5">
    <source>
        <dbReference type="EMBL" id="OMP06220.1"/>
    </source>
</evidence>
<proteinExistence type="predicted"/>
<dbReference type="GO" id="GO:0032259">
    <property type="term" value="P:methylation"/>
    <property type="evidence" value="ECO:0007669"/>
    <property type="project" value="UniProtKB-KW"/>
</dbReference>
<evidence type="ECO:0000256" key="3">
    <source>
        <dbReference type="ARBA" id="ARBA00022723"/>
    </source>
</evidence>
<dbReference type="Pfam" id="PF03492">
    <property type="entry name" value="Methyltransf_7"/>
    <property type="match status" value="1"/>
</dbReference>
<dbReference type="GO" id="GO:0046872">
    <property type="term" value="F:metal ion binding"/>
    <property type="evidence" value="ECO:0007669"/>
    <property type="project" value="UniProtKB-KW"/>
</dbReference>
<dbReference type="OrthoDB" id="1523883at2759"/>
<reference evidence="6" key="1">
    <citation type="submission" date="2013-09" db="EMBL/GenBank/DDBJ databases">
        <title>Corchorus olitorius genome sequencing.</title>
        <authorList>
            <person name="Alam M."/>
            <person name="Haque M.S."/>
            <person name="Islam M.S."/>
            <person name="Emdad E.M."/>
            <person name="Islam M.M."/>
            <person name="Ahmed B."/>
            <person name="Halim A."/>
            <person name="Hossen Q.M.M."/>
            <person name="Hossain M.Z."/>
            <person name="Ahmed R."/>
            <person name="Khan M.M."/>
            <person name="Islam R."/>
            <person name="Rashid M.M."/>
            <person name="Khan S.A."/>
            <person name="Rahman M.S."/>
            <person name="Alam M."/>
            <person name="Yahiya A.S."/>
            <person name="Khan M.S."/>
            <person name="Azam M.S."/>
            <person name="Haque T."/>
            <person name="Lashkar M.Z.H."/>
            <person name="Akhand A.I."/>
            <person name="Morshed G."/>
            <person name="Roy S."/>
            <person name="Uddin K.S."/>
            <person name="Rabeya T."/>
            <person name="Hossain A.S."/>
            <person name="Chowdhury A."/>
            <person name="Snigdha A.R."/>
            <person name="Mortoza M.S."/>
            <person name="Matin S.A."/>
            <person name="Hoque S.M.E."/>
            <person name="Islam M.K."/>
            <person name="Roy D.K."/>
            <person name="Haider R."/>
            <person name="Moosa M.M."/>
            <person name="Elias S.M."/>
            <person name="Hasan A.M."/>
            <person name="Jahan S."/>
            <person name="Shafiuddin M."/>
            <person name="Mahmood N."/>
            <person name="Shommy N.S."/>
        </authorList>
    </citation>
    <scope>NUCLEOTIDE SEQUENCE [LARGE SCALE GENOMIC DNA]</scope>
    <source>
        <strain evidence="6">cv. O-4</strain>
    </source>
</reference>
<keyword evidence="6" id="KW-1185">Reference proteome</keyword>
<keyword evidence="1 5" id="KW-0489">Methyltransferase</keyword>
<protein>
    <submittedName>
        <fullName evidence="5">SAM dependent carboxyl methyltransferase</fullName>
    </submittedName>
</protein>
<evidence type="ECO:0000256" key="1">
    <source>
        <dbReference type="ARBA" id="ARBA00022603"/>
    </source>
</evidence>
<sequence>MLVTLTGRSTVDPTSKDCCYLWELLTKSLFDLVAQGIIEESAVDSFNIPHYNPCGEEIREIVEMEGSFDVDKEDAFGICWDPDLGNDVGNNKDIIFDKYKSGQKVANCVRAFAESLLASHFGETIIDNLFTRYAHHMAEHLAIERTKFVTVLISMTRKY</sequence>
<evidence type="ECO:0000256" key="4">
    <source>
        <dbReference type="ARBA" id="ARBA00022842"/>
    </source>
</evidence>
<dbReference type="STRING" id="93759.A0A1R3KGM3"/>